<evidence type="ECO:0000259" key="8">
    <source>
        <dbReference type="Pfam" id="PF05193"/>
    </source>
</evidence>
<keyword evidence="11" id="KW-1185">Reference proteome</keyword>
<dbReference type="InterPro" id="IPR050626">
    <property type="entry name" value="Peptidase_M16"/>
</dbReference>
<feature type="domain" description="Peptidase M16 N-terminal" evidence="7">
    <location>
        <begin position="2"/>
        <end position="95"/>
    </location>
</feature>
<dbReference type="CTD" id="20213873"/>
<gene>
    <name evidence="10" type="primary">20213873</name>
    <name evidence="9" type="ORF">HELRODRAFT_66153</name>
</gene>
<dbReference type="OrthoDB" id="6273757at2759"/>
<evidence type="ECO:0008006" key="12">
    <source>
        <dbReference type="Google" id="ProtNLM"/>
    </source>
</evidence>
<protein>
    <recommendedName>
        <fullName evidence="12">Peptidase M16 middle/third domain-containing protein</fullName>
    </recommendedName>
</protein>
<evidence type="ECO:0000256" key="2">
    <source>
        <dbReference type="ARBA" id="ARBA00022670"/>
    </source>
</evidence>
<keyword evidence="5" id="KW-0862">Zinc</keyword>
<keyword evidence="6" id="KW-0482">Metalloprotease</keyword>
<evidence type="ECO:0000256" key="4">
    <source>
        <dbReference type="ARBA" id="ARBA00022801"/>
    </source>
</evidence>
<evidence type="ECO:0000259" key="7">
    <source>
        <dbReference type="Pfam" id="PF00675"/>
    </source>
</evidence>
<dbReference type="GeneID" id="20213873"/>
<reference evidence="10" key="3">
    <citation type="submission" date="2015-06" db="UniProtKB">
        <authorList>
            <consortium name="EnsemblMetazoa"/>
        </authorList>
    </citation>
    <scope>IDENTIFICATION</scope>
</reference>
<dbReference type="InterPro" id="IPR007863">
    <property type="entry name" value="Peptidase_M16_C"/>
</dbReference>
<dbReference type="Gene3D" id="3.30.830.10">
    <property type="entry name" value="Metalloenzyme, LuxS/M16 peptidase-like"/>
    <property type="match status" value="2"/>
</dbReference>
<dbReference type="Proteomes" id="UP000015101">
    <property type="component" value="Unassembled WGS sequence"/>
</dbReference>
<evidence type="ECO:0000313" key="11">
    <source>
        <dbReference type="Proteomes" id="UP000015101"/>
    </source>
</evidence>
<evidence type="ECO:0000256" key="1">
    <source>
        <dbReference type="ARBA" id="ARBA00007261"/>
    </source>
</evidence>
<dbReference type="KEGG" id="hro:HELRODRAFT_66153"/>
<dbReference type="EMBL" id="KB096742">
    <property type="protein sequence ID" value="ESO02312.1"/>
    <property type="molecule type" value="Genomic_DNA"/>
</dbReference>
<dbReference type="InterPro" id="IPR011249">
    <property type="entry name" value="Metalloenz_LuxS/M16"/>
</dbReference>
<dbReference type="HOGENOM" id="CLU_004639_4_2_1"/>
<evidence type="ECO:0000256" key="3">
    <source>
        <dbReference type="ARBA" id="ARBA00022723"/>
    </source>
</evidence>
<keyword evidence="2" id="KW-0645">Protease</keyword>
<keyword evidence="3" id="KW-0479">Metal-binding</keyword>
<dbReference type="GO" id="GO:0006508">
    <property type="term" value="P:proteolysis"/>
    <property type="evidence" value="ECO:0007669"/>
    <property type="project" value="UniProtKB-KW"/>
</dbReference>
<dbReference type="GO" id="GO:0046872">
    <property type="term" value="F:metal ion binding"/>
    <property type="evidence" value="ECO:0007669"/>
    <property type="project" value="UniProtKB-KW"/>
</dbReference>
<dbReference type="Pfam" id="PF00675">
    <property type="entry name" value="Peptidase_M16"/>
    <property type="match status" value="1"/>
</dbReference>
<dbReference type="STRING" id="6412.T1FYH5"/>
<reference evidence="9 11" key="2">
    <citation type="journal article" date="2013" name="Nature">
        <title>Insights into bilaterian evolution from three spiralian genomes.</title>
        <authorList>
            <person name="Simakov O."/>
            <person name="Marletaz F."/>
            <person name="Cho S.J."/>
            <person name="Edsinger-Gonzales E."/>
            <person name="Havlak P."/>
            <person name="Hellsten U."/>
            <person name="Kuo D.H."/>
            <person name="Larsson T."/>
            <person name="Lv J."/>
            <person name="Arendt D."/>
            <person name="Savage R."/>
            <person name="Osoegawa K."/>
            <person name="de Jong P."/>
            <person name="Grimwood J."/>
            <person name="Chapman J.A."/>
            <person name="Shapiro H."/>
            <person name="Aerts A."/>
            <person name="Otillar R.P."/>
            <person name="Terry A.Y."/>
            <person name="Boore J.L."/>
            <person name="Grigoriev I.V."/>
            <person name="Lindberg D.R."/>
            <person name="Seaver E.C."/>
            <person name="Weisblat D.A."/>
            <person name="Putnam N.H."/>
            <person name="Rokhsar D.S."/>
        </authorList>
    </citation>
    <scope>NUCLEOTIDE SEQUENCE</scope>
</reference>
<evidence type="ECO:0000256" key="6">
    <source>
        <dbReference type="ARBA" id="ARBA00023049"/>
    </source>
</evidence>
<dbReference type="PANTHER" id="PTHR43690">
    <property type="entry name" value="NARDILYSIN"/>
    <property type="match status" value="1"/>
</dbReference>
<proteinExistence type="inferred from homology"/>
<reference evidence="11" key="1">
    <citation type="submission" date="2012-12" db="EMBL/GenBank/DDBJ databases">
        <authorList>
            <person name="Hellsten U."/>
            <person name="Grimwood J."/>
            <person name="Chapman J.A."/>
            <person name="Shapiro H."/>
            <person name="Aerts A."/>
            <person name="Otillar R.P."/>
            <person name="Terry A.Y."/>
            <person name="Boore J.L."/>
            <person name="Simakov O."/>
            <person name="Marletaz F."/>
            <person name="Cho S.-J."/>
            <person name="Edsinger-Gonzales E."/>
            <person name="Havlak P."/>
            <person name="Kuo D.-H."/>
            <person name="Larsson T."/>
            <person name="Lv J."/>
            <person name="Arendt D."/>
            <person name="Savage R."/>
            <person name="Osoegawa K."/>
            <person name="de Jong P."/>
            <person name="Lindberg D.R."/>
            <person name="Seaver E.C."/>
            <person name="Weisblat D.A."/>
            <person name="Putnam N.H."/>
            <person name="Grigoriev I.V."/>
            <person name="Rokhsar D.S."/>
        </authorList>
    </citation>
    <scope>NUCLEOTIDE SEQUENCE</scope>
</reference>
<dbReference type="PANTHER" id="PTHR43690:SF18">
    <property type="entry name" value="INSULIN-DEGRADING ENZYME-RELATED"/>
    <property type="match status" value="1"/>
</dbReference>
<accession>T1FYH5</accession>
<dbReference type="SUPFAM" id="SSF63411">
    <property type="entry name" value="LuxS/MPP-like metallohydrolase"/>
    <property type="match status" value="2"/>
</dbReference>
<evidence type="ECO:0000313" key="10">
    <source>
        <dbReference type="EnsemblMetazoa" id="HelroP66153"/>
    </source>
</evidence>
<dbReference type="InterPro" id="IPR011765">
    <property type="entry name" value="Pept_M16_N"/>
</dbReference>
<dbReference type="GO" id="GO:0008237">
    <property type="term" value="F:metallopeptidase activity"/>
    <property type="evidence" value="ECO:0007669"/>
    <property type="project" value="UniProtKB-KW"/>
</dbReference>
<dbReference type="eggNOG" id="KOG0959">
    <property type="taxonomic scope" value="Eukaryota"/>
</dbReference>
<organism evidence="10 11">
    <name type="scientific">Helobdella robusta</name>
    <name type="common">Californian leech</name>
    <dbReference type="NCBI Taxonomy" id="6412"/>
    <lineage>
        <taxon>Eukaryota</taxon>
        <taxon>Metazoa</taxon>
        <taxon>Spiralia</taxon>
        <taxon>Lophotrochozoa</taxon>
        <taxon>Annelida</taxon>
        <taxon>Clitellata</taxon>
        <taxon>Hirudinea</taxon>
        <taxon>Rhynchobdellida</taxon>
        <taxon>Glossiphoniidae</taxon>
        <taxon>Helobdella</taxon>
    </lineage>
</organism>
<sequence length="326" mass="38627">VVFMGSQKYPESTDFDTFLKAHTGSTNAHTDYEKTHFHFEIHSKYLCQALDRQFFISPLMERKNMLAEATVVDREWGMSLQKERARFEQLLLTSMARPDHPVSKFMWGNFQTLVEIPARDKMDVYQALQDFRKKHYVAQNMTLAVYTDQNPAEVEECIRAIFQRVPCRCRHHFVIRDVIDPFDTPEFRKIYRIIPVLSTKELEITWSLPSMLKHYRCKPLYYLENNIGDQGDGSIFSTLRRRRWVVNMLCGNNGSSQDLNSCYSIFRILFFLTSEGLENVQNIITVVFQYLKLLWRTPARLEAWAEMYQNDLNEFKYNEKVIWFSG</sequence>
<comment type="similarity">
    <text evidence="1">Belongs to the peptidase M16 family.</text>
</comment>
<keyword evidence="4" id="KW-0378">Hydrolase</keyword>
<evidence type="ECO:0000313" key="9">
    <source>
        <dbReference type="EMBL" id="ESO02312.1"/>
    </source>
</evidence>
<dbReference type="EnsemblMetazoa" id="HelroT66153">
    <property type="protein sequence ID" value="HelroP66153"/>
    <property type="gene ID" value="HelroG66153"/>
</dbReference>
<name>T1FYH5_HELRO</name>
<dbReference type="InParanoid" id="T1FYH5"/>
<dbReference type="RefSeq" id="XP_009019720.1">
    <property type="nucleotide sequence ID" value="XM_009021472.1"/>
</dbReference>
<feature type="domain" description="Peptidase M16 C-terminal" evidence="8">
    <location>
        <begin position="125"/>
        <end position="294"/>
    </location>
</feature>
<dbReference type="EMBL" id="AMQM01000841">
    <property type="status" value="NOT_ANNOTATED_CDS"/>
    <property type="molecule type" value="Genomic_DNA"/>
</dbReference>
<dbReference type="OMA" id="CHTASTE"/>
<dbReference type="AlphaFoldDB" id="T1FYH5"/>
<dbReference type="Pfam" id="PF05193">
    <property type="entry name" value="Peptidase_M16_C"/>
    <property type="match status" value="1"/>
</dbReference>
<evidence type="ECO:0000256" key="5">
    <source>
        <dbReference type="ARBA" id="ARBA00022833"/>
    </source>
</evidence>